<keyword evidence="2 4" id="KW-0547">Nucleotide-binding</keyword>
<evidence type="ECO:0000313" key="5">
    <source>
        <dbReference type="EMBL" id="MFC3182543.1"/>
    </source>
</evidence>
<dbReference type="Pfam" id="PF00012">
    <property type="entry name" value="HSP70"/>
    <property type="match status" value="1"/>
</dbReference>
<proteinExistence type="inferred from homology"/>
<dbReference type="PROSITE" id="PS00329">
    <property type="entry name" value="HSP70_2"/>
    <property type="match status" value="1"/>
</dbReference>
<dbReference type="InterPro" id="IPR043129">
    <property type="entry name" value="ATPase_NBD"/>
</dbReference>
<dbReference type="Gene3D" id="3.30.420.40">
    <property type="match status" value="2"/>
</dbReference>
<evidence type="ECO:0000256" key="1">
    <source>
        <dbReference type="ARBA" id="ARBA00007381"/>
    </source>
</evidence>
<dbReference type="PANTHER" id="PTHR19375">
    <property type="entry name" value="HEAT SHOCK PROTEIN 70KDA"/>
    <property type="match status" value="1"/>
</dbReference>
<dbReference type="EMBL" id="JBHRTO010000002">
    <property type="protein sequence ID" value="MFC3182543.1"/>
    <property type="molecule type" value="Genomic_DNA"/>
</dbReference>
<keyword evidence="6" id="KW-1185">Reference proteome</keyword>
<dbReference type="PROSITE" id="PS00297">
    <property type="entry name" value="HSP70_1"/>
    <property type="match status" value="1"/>
</dbReference>
<dbReference type="InterPro" id="IPR013126">
    <property type="entry name" value="Hsp_70_fam"/>
</dbReference>
<accession>A0ABV7J430</accession>
<comment type="caution">
    <text evidence="5">The sequence shown here is derived from an EMBL/GenBank/DDBJ whole genome shotgun (WGS) entry which is preliminary data.</text>
</comment>
<organism evidence="5 6">
    <name type="scientific">Cypionkella sinensis</name>
    <dbReference type="NCBI Taxonomy" id="1756043"/>
    <lineage>
        <taxon>Bacteria</taxon>
        <taxon>Pseudomonadati</taxon>
        <taxon>Pseudomonadota</taxon>
        <taxon>Alphaproteobacteria</taxon>
        <taxon>Rhodobacterales</taxon>
        <taxon>Paracoccaceae</taxon>
        <taxon>Cypionkella</taxon>
    </lineage>
</organism>
<evidence type="ECO:0000313" key="6">
    <source>
        <dbReference type="Proteomes" id="UP001595547"/>
    </source>
</evidence>
<gene>
    <name evidence="5" type="ORF">ACFOGH_16215</name>
</gene>
<dbReference type="Proteomes" id="UP001595547">
    <property type="component" value="Unassembled WGS sequence"/>
</dbReference>
<reference evidence="6" key="1">
    <citation type="journal article" date="2019" name="Int. J. Syst. Evol. Microbiol.">
        <title>The Global Catalogue of Microorganisms (GCM) 10K type strain sequencing project: providing services to taxonomists for standard genome sequencing and annotation.</title>
        <authorList>
            <consortium name="The Broad Institute Genomics Platform"/>
            <consortium name="The Broad Institute Genome Sequencing Center for Infectious Disease"/>
            <person name="Wu L."/>
            <person name="Ma J."/>
        </authorList>
    </citation>
    <scope>NUCLEOTIDE SEQUENCE [LARGE SCALE GENOMIC DNA]</scope>
    <source>
        <strain evidence="6">KCTC 52039</strain>
    </source>
</reference>
<evidence type="ECO:0000256" key="4">
    <source>
        <dbReference type="RuleBase" id="RU003322"/>
    </source>
</evidence>
<dbReference type="SUPFAM" id="SSF53067">
    <property type="entry name" value="Actin-like ATPase domain"/>
    <property type="match status" value="2"/>
</dbReference>
<evidence type="ECO:0000256" key="2">
    <source>
        <dbReference type="ARBA" id="ARBA00022741"/>
    </source>
</evidence>
<dbReference type="RefSeq" id="WP_380074204.1">
    <property type="nucleotide sequence ID" value="NZ_JBHRTO010000002.1"/>
</dbReference>
<comment type="similarity">
    <text evidence="1 4">Belongs to the heat shock protein 70 family.</text>
</comment>
<dbReference type="PRINTS" id="PR00301">
    <property type="entry name" value="HEATSHOCK70"/>
</dbReference>
<dbReference type="InterPro" id="IPR029047">
    <property type="entry name" value="HSP70_peptide-bd_sf"/>
</dbReference>
<name>A0ABV7J430_9RHOB</name>
<protein>
    <submittedName>
        <fullName evidence="5">Hsp70 family protein</fullName>
    </submittedName>
</protein>
<sequence length="561" mass="60321">MHFGIDLGTTNSLIAVFRDGTSELIPNALGQVLTPSVVALHQGRLVVGEPARAIALTAPAQSAALFKRAMGTDRVYRLGQTDYNAPELSAMVLAALKADAEAYCGVPVSDVVISVPAYFNELQRKAVRTAGRIAGLNVTRLINEPTAAALAYGLHERDAEAKILVFDLGGGTFDVSVLDLFDGVIEVRASAGDAFLGGEDFTDALARYIATQSGLDANDPAFRPALIKLAEQAKLGLSSDAQIHLQAELSGKPIDLHLSRERFDDITAPLLTRLAAPLDRALHDSGFNAGQIDKVVLVGGATRMAAVRAYAGRKLRQFPVMGLDPDQVVALGAAVQAALVARDAALDDVVMTDVSAFTLGCDTTRQIGNSHRGGYFQPIIERNSIIPTSREEIFSTVQLGQETLRFRIFQGESPLAMNNLALGEIEVKVPRNMEYHETAVVRFTYDVSGLLEVDVTVQSTGKKASLVISKLAGEMSEAEIAAALKKMAALKQHPRDDAANIHLRTRIEAAYGMARADARDWVANLLVQLDAAIEAQDPHALTELRRDLHQALDEFEAHYVT</sequence>
<keyword evidence="3 4" id="KW-0067">ATP-binding</keyword>
<dbReference type="SUPFAM" id="SSF100920">
    <property type="entry name" value="Heat shock protein 70kD (HSP70), peptide-binding domain"/>
    <property type="match status" value="1"/>
</dbReference>
<dbReference type="Gene3D" id="3.90.640.10">
    <property type="entry name" value="Actin, Chain A, domain 4"/>
    <property type="match status" value="1"/>
</dbReference>
<dbReference type="Gene3D" id="2.60.34.10">
    <property type="entry name" value="Substrate Binding Domain Of DNAk, Chain A, domain 1"/>
    <property type="match status" value="1"/>
</dbReference>
<dbReference type="InterPro" id="IPR018181">
    <property type="entry name" value="Heat_shock_70_CS"/>
</dbReference>
<evidence type="ECO:0000256" key="3">
    <source>
        <dbReference type="ARBA" id="ARBA00022840"/>
    </source>
</evidence>